<evidence type="ECO:0000313" key="1">
    <source>
        <dbReference type="EMBL" id="VEB50675.1"/>
    </source>
</evidence>
<sequence>MIKSALLVLEDGTQFHGRAIGGNGFGGWGSRFQYFNGPVIKKSSLILPIPAKSSLLLIPHIGNVGTNKSR</sequence>
<dbReference type="AlphaFoldDB" id="A0A3S4K2K2"/>
<dbReference type="EC" id="6.3.5.5" evidence="1"/>
<evidence type="ECO:0000313" key="2">
    <source>
        <dbReference type="Proteomes" id="UP000269208"/>
    </source>
</evidence>
<dbReference type="GO" id="GO:0004088">
    <property type="term" value="F:carbamoyl-phosphate synthase (glutamine-hydrolyzing) activity"/>
    <property type="evidence" value="ECO:0007669"/>
    <property type="project" value="UniProtKB-EC"/>
</dbReference>
<dbReference type="Gene3D" id="3.50.30.20">
    <property type="entry name" value="Carbamoyl-phosphate synthase small subunit, N-terminal domain"/>
    <property type="match status" value="1"/>
</dbReference>
<dbReference type="Proteomes" id="UP000269208">
    <property type="component" value="Chromosome"/>
</dbReference>
<proteinExistence type="predicted"/>
<gene>
    <name evidence="1" type="primary">carA_5</name>
    <name evidence="1" type="ORF">NCTC6754_00357</name>
</gene>
<reference evidence="1 2" key="1">
    <citation type="submission" date="2018-12" db="EMBL/GenBank/DDBJ databases">
        <authorList>
            <consortium name="Pathogen Informatics"/>
        </authorList>
    </citation>
    <scope>NUCLEOTIDE SEQUENCE [LARGE SCALE GENOMIC DNA]</scope>
    <source>
        <strain evidence="1 2">NCTC6754</strain>
    </source>
</reference>
<organism evidence="1 2">
    <name type="scientific">Salmonella enterica I</name>
    <dbReference type="NCBI Taxonomy" id="59201"/>
    <lineage>
        <taxon>Bacteria</taxon>
        <taxon>Pseudomonadati</taxon>
        <taxon>Pseudomonadota</taxon>
        <taxon>Gammaproteobacteria</taxon>
        <taxon>Enterobacterales</taxon>
        <taxon>Enterobacteriaceae</taxon>
        <taxon>Salmonella</taxon>
    </lineage>
</organism>
<keyword evidence="1" id="KW-0436">Ligase</keyword>
<dbReference type="InterPro" id="IPR036480">
    <property type="entry name" value="CarbP_synth_ssu_N_sf"/>
</dbReference>
<protein>
    <submittedName>
        <fullName evidence="1">Carbamoyl phosphate synthase small subunit</fullName>
        <ecNumber evidence="1">6.3.5.5</ecNumber>
    </submittedName>
</protein>
<accession>A0A3S4K2K2</accession>
<dbReference type="EMBL" id="LR134190">
    <property type="protein sequence ID" value="VEB50675.1"/>
    <property type="molecule type" value="Genomic_DNA"/>
</dbReference>
<name>A0A3S4K2K2_SALET</name>